<feature type="region of interest" description="Disordered" evidence="3">
    <location>
        <begin position="300"/>
        <end position="328"/>
    </location>
</feature>
<evidence type="ECO:0000256" key="3">
    <source>
        <dbReference type="SAM" id="MobiDB-lite"/>
    </source>
</evidence>
<evidence type="ECO:0000313" key="7">
    <source>
        <dbReference type="Proteomes" id="UP000072904"/>
    </source>
</evidence>
<comment type="catalytic activity">
    <reaction evidence="1">
        <text>ATP + H2O = ADP + phosphate + H(+)</text>
        <dbReference type="Rhea" id="RHEA:13065"/>
        <dbReference type="ChEBI" id="CHEBI:15377"/>
        <dbReference type="ChEBI" id="CHEBI:15378"/>
        <dbReference type="ChEBI" id="CHEBI:30616"/>
        <dbReference type="ChEBI" id="CHEBI:43474"/>
        <dbReference type="ChEBI" id="CHEBI:456216"/>
    </reaction>
</comment>
<dbReference type="Proteomes" id="UP000072874">
    <property type="component" value="Chromosome 10"/>
</dbReference>
<dbReference type="EMBL" id="LK934638">
    <property type="protein sequence ID" value="CDU85060.1"/>
    <property type="molecule type" value="Genomic_DNA"/>
</dbReference>
<reference evidence="4" key="2">
    <citation type="submission" date="2014-05" db="EMBL/GenBank/DDBJ databases">
        <authorList>
            <person name="Aslett A.Martin."/>
            <person name="De Silva Nishadi"/>
        </authorList>
    </citation>
    <scope>NUCLEOTIDE SEQUENCE</scope>
    <source>
        <strain evidence="4">YM</strain>
    </source>
</reference>
<dbReference type="PANTHER" id="PTHR11937">
    <property type="entry name" value="ACTIN"/>
    <property type="match status" value="1"/>
</dbReference>
<accession>A0A077YF31</accession>
<dbReference type="InterPro" id="IPR043129">
    <property type="entry name" value="ATPase_NBD"/>
</dbReference>
<dbReference type="OrthoDB" id="5132116at2759"/>
<protein>
    <submittedName>
        <fullName evidence="4">Actin-related protein, putative</fullName>
    </submittedName>
</protein>
<dbReference type="SUPFAM" id="SSF53067">
    <property type="entry name" value="Actin-like ATPase domain"/>
    <property type="match status" value="2"/>
</dbReference>
<dbReference type="Gene3D" id="3.90.640.10">
    <property type="entry name" value="Actin, Chain A, domain 4"/>
    <property type="match status" value="1"/>
</dbReference>
<evidence type="ECO:0000313" key="4">
    <source>
        <dbReference type="EMBL" id="CDU85060.1"/>
    </source>
</evidence>
<reference evidence="5" key="3">
    <citation type="submission" date="2014-05" db="EMBL/GenBank/DDBJ databases">
        <authorList>
            <person name="Aslett M.A."/>
            <person name="De Silva N."/>
        </authorList>
    </citation>
    <scope>NUCLEOTIDE SEQUENCE</scope>
    <source>
        <strain evidence="5">17X</strain>
    </source>
</reference>
<organism evidence="4 7">
    <name type="scientific">Plasmodium yoelii</name>
    <dbReference type="NCBI Taxonomy" id="5861"/>
    <lineage>
        <taxon>Eukaryota</taxon>
        <taxon>Sar</taxon>
        <taxon>Alveolata</taxon>
        <taxon>Apicomplexa</taxon>
        <taxon>Aconoidasida</taxon>
        <taxon>Haemosporida</taxon>
        <taxon>Plasmodiidae</taxon>
        <taxon>Plasmodium</taxon>
        <taxon>Plasmodium (Vinckeia)</taxon>
    </lineage>
</organism>
<dbReference type="Proteomes" id="UP000072904">
    <property type="component" value="Chromosome 10"/>
</dbReference>
<reference evidence="6 7" key="1">
    <citation type="journal article" date="2014" name="BMC Biol.">
        <title>A comprehensive evaluation of rodent malaria parasite genomes and gene expression.</title>
        <authorList>
            <person name="Otto T.D."/>
            <person name="Bohme U."/>
            <person name="Jackson A.P."/>
            <person name="Hunt M."/>
            <person name="Franke-Fayard B."/>
            <person name="Hoeijmakers W.A."/>
            <person name="Religa A.A."/>
            <person name="Robertson L."/>
            <person name="Sanders M."/>
            <person name="Ogun S.A."/>
            <person name="Cunningham D."/>
            <person name="Erhart A."/>
            <person name="Billker O."/>
            <person name="Khan S.M."/>
            <person name="Stunnenberg H.G."/>
            <person name="Langhorne J."/>
            <person name="Holder A.A."/>
            <person name="Waters A.P."/>
            <person name="Newbold C.I."/>
            <person name="Pain A."/>
            <person name="Berriman M."/>
            <person name="Janse C.J."/>
        </authorList>
    </citation>
    <scope>NUCLEOTIDE SEQUENCE [LARGE SCALE GENOMIC DNA]</scope>
    <source>
        <strain evidence="5 6">17X</strain>
        <strain evidence="4 7">YM</strain>
    </source>
</reference>
<evidence type="ECO:0000256" key="1">
    <source>
        <dbReference type="ARBA" id="ARBA00049360"/>
    </source>
</evidence>
<proteinExistence type="inferred from homology"/>
<name>A0A077YF31_PLAYE</name>
<dbReference type="VEuPathDB" id="PlasmoDB:Py17XNL_001002273"/>
<comment type="similarity">
    <text evidence="2">Belongs to the actin family.</text>
</comment>
<reference evidence="5" key="4">
    <citation type="submission" date="2019-05" db="EMBL/GenBank/DDBJ databases">
        <authorList>
            <consortium name="Pathogen Informatics"/>
        </authorList>
    </citation>
    <scope>NUCLEOTIDE SEQUENCE</scope>
    <source>
        <strain evidence="5">17X</strain>
    </source>
</reference>
<dbReference type="InterPro" id="IPR004000">
    <property type="entry name" value="Actin"/>
</dbReference>
<dbReference type="SMART" id="SM00268">
    <property type="entry name" value="ACTIN"/>
    <property type="match status" value="1"/>
</dbReference>
<dbReference type="VEuPathDB" id="PlasmoDB:PY17X_1022500"/>
<evidence type="ECO:0000313" key="6">
    <source>
        <dbReference type="Proteomes" id="UP000072874"/>
    </source>
</evidence>
<dbReference type="VEuPathDB" id="PlasmoDB:PYYM_1022200"/>
<dbReference type="OMA" id="IAYRRCH"/>
<dbReference type="AlphaFoldDB" id="A0A077YF31"/>
<evidence type="ECO:0000256" key="2">
    <source>
        <dbReference type="RuleBase" id="RU000487"/>
    </source>
</evidence>
<dbReference type="KEGG" id="pyo:PY17X_1022500"/>
<evidence type="ECO:0000313" key="5">
    <source>
        <dbReference type="EMBL" id="VTZ78955.1"/>
    </source>
</evidence>
<gene>
    <name evidence="5" type="ORF">PY17X_1022500</name>
    <name evidence="4" type="ORF">PYYM_1022200</name>
</gene>
<dbReference type="Pfam" id="PF00022">
    <property type="entry name" value="Actin"/>
    <property type="match status" value="1"/>
</dbReference>
<dbReference type="Gene3D" id="3.30.420.40">
    <property type="match status" value="3"/>
</dbReference>
<sequence length="485" mass="55263">MTSKNEITESLLCGGEDISALVVDLGFYSSKIGHNQEDTPRIFLNSICGEDIYDNGYINNVEEEKKGVGTNKLKFPLNIYNRHENVKIKPLFYKDSVSNEVILNSDVFEKILEYSIEGVDIKRVYECSDEIIDPFKIGGLNLNISEHPILLSESNIHNNKIREQMTEILFEKYNVAALYFAKKAKLTSFSLGRSNSLVIDIGFSSLNINGVYEGYVLQKNSMDYNIGGDYFDKLIYNKLQKNNVNILPYFCKSYIGNNNNGNIDLFKNIHNSYKEEAILDVIRYMKESVCKVRVEHNSFNGNSANESNNNETCKKSINSNESDNNLNNNSEYINNESYSLKEEFFELPDGFKINIDNYKYDIAEHLFKSSQFENNFKGLPQSVIDYIISSDVDIRKDLLQSIIITGGSSLFPGLSERLFYSLKESEAFANSIKVKILNMTSIVENKYSSWLGGSVLASLGTFQQLWVSKSEYLDSGHKLIFDRCF</sequence>
<dbReference type="EMBL" id="LM993664">
    <property type="protein sequence ID" value="VTZ78955.1"/>
    <property type="molecule type" value="Genomic_DNA"/>
</dbReference>
<dbReference type="VEuPathDB" id="PlasmoDB:PY00021"/>
<dbReference type="RefSeq" id="XP_729653.1">
    <property type="nucleotide sequence ID" value="XM_724560.1"/>
</dbReference>
<dbReference type="GeneID" id="3806951"/>